<keyword evidence="3" id="KW-1185">Reference proteome</keyword>
<evidence type="ECO:0000313" key="3">
    <source>
        <dbReference type="Proteomes" id="UP001596495"/>
    </source>
</evidence>
<dbReference type="PROSITE" id="PS51257">
    <property type="entry name" value="PROKAR_LIPOPROTEIN"/>
    <property type="match status" value="1"/>
</dbReference>
<keyword evidence="1" id="KW-0732">Signal</keyword>
<evidence type="ECO:0000313" key="2">
    <source>
        <dbReference type="EMBL" id="MFC7433974.1"/>
    </source>
</evidence>
<protein>
    <recommendedName>
        <fullName evidence="4">Lipoprotein</fullName>
    </recommendedName>
</protein>
<feature type="chain" id="PRO_5045928964" description="Lipoprotein" evidence="1">
    <location>
        <begin position="26"/>
        <end position="218"/>
    </location>
</feature>
<accession>A0ABW2R7C2</accession>
<dbReference type="RefSeq" id="WP_382254725.1">
    <property type="nucleotide sequence ID" value="NZ_JBHTBX010000003.1"/>
</dbReference>
<sequence>MAIASIRSILYLTSTAALLSSLGCASTTPPVAEQMEPVVPGTVTTFHRKSSGSLGVFDGQVVWDHNLTTWEGKPVLAAKARSGGGNLFDRATHGMLAVTGPDGSPVTTFDPPVDYQWPVAVGKTWTSSHTVTQLPSGRQSRLEIQWKVEAYEDVTVPAGTFKAYRITWSNQLGEVETRWFSPSAGLSTIKRQVQRPASHPQGAGVLEGQLLSVVKPKP</sequence>
<dbReference type="Proteomes" id="UP001596495">
    <property type="component" value="Unassembled WGS sequence"/>
</dbReference>
<proteinExistence type="predicted"/>
<evidence type="ECO:0008006" key="4">
    <source>
        <dbReference type="Google" id="ProtNLM"/>
    </source>
</evidence>
<gene>
    <name evidence="2" type="ORF">ACFQNJ_05565</name>
</gene>
<comment type="caution">
    <text evidence="2">The sequence shown here is derived from an EMBL/GenBank/DDBJ whole genome shotgun (WGS) entry which is preliminary data.</text>
</comment>
<reference evidence="3" key="1">
    <citation type="journal article" date="2019" name="Int. J. Syst. Evol. Microbiol.">
        <title>The Global Catalogue of Microorganisms (GCM) 10K type strain sequencing project: providing services to taxonomists for standard genome sequencing and annotation.</title>
        <authorList>
            <consortium name="The Broad Institute Genomics Platform"/>
            <consortium name="The Broad Institute Genome Sequencing Center for Infectious Disease"/>
            <person name="Wu L."/>
            <person name="Ma J."/>
        </authorList>
    </citation>
    <scope>NUCLEOTIDE SEQUENCE [LARGE SCALE GENOMIC DNA]</scope>
    <source>
        <strain evidence="3">CCUG 54518</strain>
    </source>
</reference>
<feature type="signal peptide" evidence="1">
    <location>
        <begin position="1"/>
        <end position="25"/>
    </location>
</feature>
<evidence type="ECO:0000256" key="1">
    <source>
        <dbReference type="SAM" id="SignalP"/>
    </source>
</evidence>
<dbReference type="Gene3D" id="2.40.360.20">
    <property type="match status" value="1"/>
</dbReference>
<name>A0ABW2R7C2_9BURK</name>
<dbReference type="EMBL" id="JBHTBX010000003">
    <property type="protein sequence ID" value="MFC7433974.1"/>
    <property type="molecule type" value="Genomic_DNA"/>
</dbReference>
<organism evidence="2 3">
    <name type="scientific">Hydrogenophaga bisanensis</name>
    <dbReference type="NCBI Taxonomy" id="439611"/>
    <lineage>
        <taxon>Bacteria</taxon>
        <taxon>Pseudomonadati</taxon>
        <taxon>Pseudomonadota</taxon>
        <taxon>Betaproteobacteria</taxon>
        <taxon>Burkholderiales</taxon>
        <taxon>Comamonadaceae</taxon>
        <taxon>Hydrogenophaga</taxon>
    </lineage>
</organism>